<dbReference type="RefSeq" id="WP_337889761.1">
    <property type="nucleotide sequence ID" value="NZ_JBAHVI010000003.1"/>
</dbReference>
<protein>
    <recommendedName>
        <fullName evidence="3">GNAT family N-acetyltransferase</fullName>
    </recommendedName>
</protein>
<accession>A0ABU8NVZ2</accession>
<reference evidence="1 2" key="1">
    <citation type="submission" date="2024-02" db="EMBL/GenBank/DDBJ databases">
        <title>Whole genome sequencing and characterization of Corynebacterium isolated from the ocular surface of dry eye disease sufferers.</title>
        <authorList>
            <person name="Naqvi M."/>
        </authorList>
    </citation>
    <scope>NUCLEOTIDE SEQUENCE [LARGE SCALE GENOMIC DNA]</scope>
    <source>
        <strain evidence="1 2">PCRF</strain>
    </source>
</reference>
<proteinExistence type="predicted"/>
<evidence type="ECO:0000313" key="2">
    <source>
        <dbReference type="Proteomes" id="UP001359781"/>
    </source>
</evidence>
<sequence>MRAAPLRITQESFDRLVPSAASGVFWELDPESAERVRRRGEERFEKEAWLSSVLLDAPGCGFYLWEDRPLATLFYCSPAQAPGARQLPTAPASADATLITSLYTAPGWAGMGMEAVLIDAAIMDVMRQGDALAVEAFGWREEGHGRAPGDHEPRDREGERIVARAPEIGLLSASALEAAGFTTVREHPLLPRLRLELPPQRELLVEWEAQPLPRSLDELARVHA</sequence>
<dbReference type="Proteomes" id="UP001359781">
    <property type="component" value="Unassembled WGS sequence"/>
</dbReference>
<gene>
    <name evidence="1" type="ORF">V5S96_02280</name>
</gene>
<keyword evidence="2" id="KW-1185">Reference proteome</keyword>
<comment type="caution">
    <text evidence="1">The sequence shown here is derived from an EMBL/GenBank/DDBJ whole genome shotgun (WGS) entry which is preliminary data.</text>
</comment>
<organism evidence="1 2">
    <name type="scientific">Corynebacterium mastitidis</name>
    <dbReference type="NCBI Taxonomy" id="161890"/>
    <lineage>
        <taxon>Bacteria</taxon>
        <taxon>Bacillati</taxon>
        <taxon>Actinomycetota</taxon>
        <taxon>Actinomycetes</taxon>
        <taxon>Mycobacteriales</taxon>
        <taxon>Corynebacteriaceae</taxon>
        <taxon>Corynebacterium</taxon>
    </lineage>
</organism>
<name>A0ABU8NVZ2_9CORY</name>
<dbReference type="EMBL" id="JBAHVJ010000002">
    <property type="protein sequence ID" value="MEJ4099188.1"/>
    <property type="molecule type" value="Genomic_DNA"/>
</dbReference>
<evidence type="ECO:0000313" key="1">
    <source>
        <dbReference type="EMBL" id="MEJ4099188.1"/>
    </source>
</evidence>
<evidence type="ECO:0008006" key="3">
    <source>
        <dbReference type="Google" id="ProtNLM"/>
    </source>
</evidence>